<evidence type="ECO:0000313" key="7">
    <source>
        <dbReference type="Proteomes" id="UP000230790"/>
    </source>
</evidence>
<evidence type="ECO:0000259" key="5">
    <source>
        <dbReference type="Pfam" id="PF04198"/>
    </source>
</evidence>
<comment type="caution">
    <text evidence="6">The sequence shown here is derived from an EMBL/GenBank/DDBJ whole genome shotgun (WGS) entry which is preliminary data.</text>
</comment>
<feature type="domain" description="Sugar-binding" evidence="5">
    <location>
        <begin position="65"/>
        <end position="320"/>
    </location>
</feature>
<keyword evidence="3" id="KW-0238">DNA-binding</keyword>
<dbReference type="AlphaFoldDB" id="A0A2M8QCI2"/>
<dbReference type="InterPro" id="IPR007324">
    <property type="entry name" value="Sugar-bd_dom_put"/>
</dbReference>
<keyword evidence="2" id="KW-0805">Transcription regulation</keyword>
<dbReference type="InterPro" id="IPR037171">
    <property type="entry name" value="NagB/RpiA_transferase-like"/>
</dbReference>
<dbReference type="PANTHER" id="PTHR34294">
    <property type="entry name" value="TRANSCRIPTIONAL REGULATOR-RELATED"/>
    <property type="match status" value="1"/>
</dbReference>
<evidence type="ECO:0000313" key="6">
    <source>
        <dbReference type="EMBL" id="PJF47516.1"/>
    </source>
</evidence>
<dbReference type="InterPro" id="IPR036388">
    <property type="entry name" value="WH-like_DNA-bd_sf"/>
</dbReference>
<dbReference type="SUPFAM" id="SSF100950">
    <property type="entry name" value="NagB/RpiA/CoA transferase-like"/>
    <property type="match status" value="1"/>
</dbReference>
<dbReference type="Pfam" id="PF04198">
    <property type="entry name" value="Sugar-bind"/>
    <property type="match status" value="1"/>
</dbReference>
<evidence type="ECO:0000256" key="4">
    <source>
        <dbReference type="ARBA" id="ARBA00023163"/>
    </source>
</evidence>
<organism evidence="6 7">
    <name type="scientific">Candidatus Thermofonsia Clade 3 bacterium</name>
    <dbReference type="NCBI Taxonomy" id="2364212"/>
    <lineage>
        <taxon>Bacteria</taxon>
        <taxon>Bacillati</taxon>
        <taxon>Chloroflexota</taxon>
        <taxon>Candidatus Thermofontia</taxon>
        <taxon>Candidatus Thermofonsia Clade 3</taxon>
    </lineage>
</organism>
<comment type="similarity">
    <text evidence="1">Belongs to the SorC transcriptional regulatory family.</text>
</comment>
<evidence type="ECO:0000256" key="1">
    <source>
        <dbReference type="ARBA" id="ARBA00010466"/>
    </source>
</evidence>
<gene>
    <name evidence="6" type="ORF">CUN48_08185</name>
</gene>
<sequence length="326" mass="35531">MATLPSINDERLEMLAHIAEMYFIRGLNQAEIAAQTNYSRSMISRLLTEAQMRGLVEIRVHHPLRRAAALEQALRAHFTLKHVCVIDTPAGLTESEALRRIGAMAAHLLAELVQDDMTVGVSWGNALLAVTDALRPLPRRRVHVVQMIGSLGTRLPELDGADLVRRIARAFSATYATLPAPLLTSDEQTRDGLMRDKRIREVFAYVRRAQLALVGIGSVQPEHSALVRAGFLKPRQALEMQRRAGAVGDVCAIPFDVQGRILDLPITRRVMSVNAATLMRLPVRLGVACGEPKTLPILGALRSRLINALVTDAPTAAAALSCADAS</sequence>
<proteinExistence type="inferred from homology"/>
<keyword evidence="4" id="KW-0804">Transcription</keyword>
<dbReference type="Gene3D" id="1.10.10.10">
    <property type="entry name" value="Winged helix-like DNA-binding domain superfamily/Winged helix DNA-binding domain"/>
    <property type="match status" value="1"/>
</dbReference>
<accession>A0A2M8QCI2</accession>
<evidence type="ECO:0000256" key="3">
    <source>
        <dbReference type="ARBA" id="ARBA00023125"/>
    </source>
</evidence>
<dbReference type="GO" id="GO:0030246">
    <property type="term" value="F:carbohydrate binding"/>
    <property type="evidence" value="ECO:0007669"/>
    <property type="project" value="InterPro"/>
</dbReference>
<dbReference type="Proteomes" id="UP000230790">
    <property type="component" value="Unassembled WGS sequence"/>
</dbReference>
<reference evidence="6 7" key="1">
    <citation type="submission" date="2017-11" db="EMBL/GenBank/DDBJ databases">
        <title>Evolution of Phototrophy in the Chloroflexi Phylum Driven by Horizontal Gene Transfer.</title>
        <authorList>
            <person name="Ward L.M."/>
            <person name="Hemp J."/>
            <person name="Shih P.M."/>
            <person name="Mcglynn S.E."/>
            <person name="Fischer W."/>
        </authorList>
    </citation>
    <scope>NUCLEOTIDE SEQUENCE [LARGE SCALE GENOMIC DNA]</scope>
    <source>
        <strain evidence="6">JP3_7</strain>
    </source>
</reference>
<dbReference type="InterPro" id="IPR051054">
    <property type="entry name" value="SorC_transcr_regulators"/>
</dbReference>
<dbReference type="PANTHER" id="PTHR34294:SF1">
    <property type="entry name" value="TRANSCRIPTIONAL REGULATOR LSRR"/>
    <property type="match status" value="1"/>
</dbReference>
<protein>
    <submittedName>
        <fullName evidence="6">Sugar-binding protein</fullName>
    </submittedName>
</protein>
<evidence type="ECO:0000256" key="2">
    <source>
        <dbReference type="ARBA" id="ARBA00023015"/>
    </source>
</evidence>
<dbReference type="Gene3D" id="3.40.50.1360">
    <property type="match status" value="1"/>
</dbReference>
<dbReference type="EMBL" id="PGTN01000045">
    <property type="protein sequence ID" value="PJF47516.1"/>
    <property type="molecule type" value="Genomic_DNA"/>
</dbReference>
<name>A0A2M8QCI2_9CHLR</name>
<dbReference type="GO" id="GO:0003677">
    <property type="term" value="F:DNA binding"/>
    <property type="evidence" value="ECO:0007669"/>
    <property type="project" value="UniProtKB-KW"/>
</dbReference>